<gene>
    <name evidence="1" type="ORF">VN97_g8133</name>
</gene>
<organism evidence="1 2">
    <name type="scientific">Penicillium thymicola</name>
    <dbReference type="NCBI Taxonomy" id="293382"/>
    <lineage>
        <taxon>Eukaryota</taxon>
        <taxon>Fungi</taxon>
        <taxon>Dikarya</taxon>
        <taxon>Ascomycota</taxon>
        <taxon>Pezizomycotina</taxon>
        <taxon>Eurotiomycetes</taxon>
        <taxon>Eurotiomycetidae</taxon>
        <taxon>Eurotiales</taxon>
        <taxon>Aspergillaceae</taxon>
        <taxon>Penicillium</taxon>
    </lineage>
</organism>
<comment type="caution">
    <text evidence="1">The sequence shown here is derived from an EMBL/GenBank/DDBJ whole genome shotgun (WGS) entry which is preliminary data.</text>
</comment>
<reference evidence="1" key="2">
    <citation type="journal article" date="2016" name="Fungal Biol.">
        <title>Ochratoxin A production by Penicillium thymicola.</title>
        <authorList>
            <person name="Nguyen H.D.T."/>
            <person name="McMullin D.R."/>
            <person name="Ponomareva E."/>
            <person name="Riley R."/>
            <person name="Pomraning K.R."/>
            <person name="Baker S.E."/>
            <person name="Seifert K.A."/>
        </authorList>
    </citation>
    <scope>NUCLEOTIDE SEQUENCE</scope>
    <source>
        <strain evidence="1">DAOM 180753</strain>
    </source>
</reference>
<keyword evidence="2" id="KW-1185">Reference proteome</keyword>
<name>A0AAI9X5Y5_PENTH</name>
<proteinExistence type="predicted"/>
<dbReference type="AlphaFoldDB" id="A0AAI9X5Y5"/>
<evidence type="ECO:0000313" key="2">
    <source>
        <dbReference type="Proteomes" id="UP001227192"/>
    </source>
</evidence>
<protein>
    <submittedName>
        <fullName evidence="1">Uncharacterized protein</fullName>
    </submittedName>
</protein>
<sequence length="86" mass="10034">MIVNRDRPWHWVLGRSSRSKMGSLAVVLEKDVSELRAANEKQKQTRTRSRRQVPAEEGLCVQEAFQLITKRIKNQPWTIYGVHIYG</sequence>
<accession>A0AAI9X5Y5</accession>
<dbReference type="EMBL" id="LACB01000278">
    <property type="protein sequence ID" value="KAJ9485231.1"/>
    <property type="molecule type" value="Genomic_DNA"/>
</dbReference>
<dbReference type="Proteomes" id="UP001227192">
    <property type="component" value="Unassembled WGS sequence"/>
</dbReference>
<reference evidence="1" key="1">
    <citation type="submission" date="2015-06" db="EMBL/GenBank/DDBJ databases">
        <authorList>
            <person name="Nguyen H."/>
        </authorList>
    </citation>
    <scope>NUCLEOTIDE SEQUENCE</scope>
    <source>
        <strain evidence="1">DAOM 180753</strain>
    </source>
</reference>
<evidence type="ECO:0000313" key="1">
    <source>
        <dbReference type="EMBL" id="KAJ9485231.1"/>
    </source>
</evidence>